<keyword evidence="4" id="KW-1185">Reference proteome</keyword>
<organism evidence="3 4">
    <name type="scientific">Actinorhabdospora filicis</name>
    <dbReference type="NCBI Taxonomy" id="1785913"/>
    <lineage>
        <taxon>Bacteria</taxon>
        <taxon>Bacillati</taxon>
        <taxon>Actinomycetota</taxon>
        <taxon>Actinomycetes</taxon>
        <taxon>Micromonosporales</taxon>
        <taxon>Micromonosporaceae</taxon>
        <taxon>Actinorhabdospora</taxon>
    </lineage>
</organism>
<dbReference type="SUPFAM" id="SSF53254">
    <property type="entry name" value="Phosphoglycerate mutase-like"/>
    <property type="match status" value="1"/>
</dbReference>
<dbReference type="RefSeq" id="WP_285664494.1">
    <property type="nucleotide sequence ID" value="NZ_BSTX01000003.1"/>
</dbReference>
<evidence type="ECO:0000313" key="3">
    <source>
        <dbReference type="EMBL" id="GLZ79334.1"/>
    </source>
</evidence>
<evidence type="ECO:0000256" key="1">
    <source>
        <dbReference type="PIRSR" id="PIRSR613078-1"/>
    </source>
</evidence>
<reference evidence="3" key="1">
    <citation type="submission" date="2023-03" db="EMBL/GenBank/DDBJ databases">
        <title>Actinorhabdospora filicis NBRC 111898.</title>
        <authorList>
            <person name="Ichikawa N."/>
            <person name="Sato H."/>
            <person name="Tonouchi N."/>
        </authorList>
    </citation>
    <scope>NUCLEOTIDE SEQUENCE</scope>
    <source>
        <strain evidence="3">NBRC 111898</strain>
    </source>
</reference>
<evidence type="ECO:0000313" key="4">
    <source>
        <dbReference type="Proteomes" id="UP001165079"/>
    </source>
</evidence>
<accession>A0A9W6SLV6</accession>
<dbReference type="PANTHER" id="PTHR48100:SF62">
    <property type="entry name" value="GLUCOSYL-3-PHOSPHOGLYCERATE PHOSPHATASE"/>
    <property type="match status" value="1"/>
</dbReference>
<feature type="binding site" evidence="2">
    <location>
        <position position="58"/>
    </location>
    <ligand>
        <name>substrate</name>
    </ligand>
</feature>
<dbReference type="AlphaFoldDB" id="A0A9W6SLV6"/>
<dbReference type="GO" id="GO:0005737">
    <property type="term" value="C:cytoplasm"/>
    <property type="evidence" value="ECO:0007669"/>
    <property type="project" value="TreeGrafter"/>
</dbReference>
<dbReference type="Proteomes" id="UP001165079">
    <property type="component" value="Unassembled WGS sequence"/>
</dbReference>
<feature type="binding site" evidence="2">
    <location>
        <begin position="8"/>
        <end position="15"/>
    </location>
    <ligand>
        <name>substrate</name>
    </ligand>
</feature>
<evidence type="ECO:0000256" key="2">
    <source>
        <dbReference type="PIRSR" id="PIRSR613078-2"/>
    </source>
</evidence>
<dbReference type="SMART" id="SM00855">
    <property type="entry name" value="PGAM"/>
    <property type="match status" value="1"/>
</dbReference>
<feature type="active site" description="Tele-phosphohistidine intermediate" evidence="1">
    <location>
        <position position="9"/>
    </location>
</feature>
<sequence>MTRLVVVRHGRTEWNGLRRFQGWTDIDLDATGVTQAEDAAKVLAGFKPDVLVSSDLSRAYNTALPVAQATGLEISTDARLRERGYGPWEGLTMPEIAVRWPEEHDGWKAGRPVVLDGIETWDELRARTGAAVADAIAKAEGGTVMVFTHGGTARQAVASVLSWTAEMTNTVGGLDNCRWADMSDRRGWRLNGYNVGA</sequence>
<dbReference type="Gene3D" id="3.40.50.1240">
    <property type="entry name" value="Phosphoglycerate mutase-like"/>
    <property type="match status" value="1"/>
</dbReference>
<dbReference type="Pfam" id="PF00300">
    <property type="entry name" value="His_Phos_1"/>
    <property type="match status" value="1"/>
</dbReference>
<dbReference type="InterPro" id="IPR050275">
    <property type="entry name" value="PGM_Phosphatase"/>
</dbReference>
<proteinExistence type="predicted"/>
<dbReference type="GO" id="GO:0016791">
    <property type="term" value="F:phosphatase activity"/>
    <property type="evidence" value="ECO:0007669"/>
    <property type="project" value="TreeGrafter"/>
</dbReference>
<protein>
    <submittedName>
        <fullName evidence="3">Fructose 1,6-bisphosphatase</fullName>
    </submittedName>
</protein>
<dbReference type="CDD" id="cd07067">
    <property type="entry name" value="HP_PGM_like"/>
    <property type="match status" value="1"/>
</dbReference>
<feature type="binding site" evidence="2">
    <location>
        <begin position="82"/>
        <end position="85"/>
    </location>
    <ligand>
        <name>substrate</name>
    </ligand>
</feature>
<comment type="caution">
    <text evidence="3">The sequence shown here is derived from an EMBL/GenBank/DDBJ whole genome shotgun (WGS) entry which is preliminary data.</text>
</comment>
<dbReference type="EMBL" id="BSTX01000003">
    <property type="protein sequence ID" value="GLZ79334.1"/>
    <property type="molecule type" value="Genomic_DNA"/>
</dbReference>
<dbReference type="InterPro" id="IPR029033">
    <property type="entry name" value="His_PPase_superfam"/>
</dbReference>
<dbReference type="InterPro" id="IPR013078">
    <property type="entry name" value="His_Pase_superF_clade-1"/>
</dbReference>
<dbReference type="PANTHER" id="PTHR48100">
    <property type="entry name" value="BROAD-SPECIFICITY PHOSPHATASE YOR283W-RELATED"/>
    <property type="match status" value="1"/>
</dbReference>
<name>A0A9W6SLV6_9ACTN</name>
<feature type="active site" description="Proton donor/acceptor" evidence="1">
    <location>
        <position position="82"/>
    </location>
</feature>
<gene>
    <name evidence="3" type="ORF">Afil01_41410</name>
</gene>